<dbReference type="GO" id="GO:0005737">
    <property type="term" value="C:cytoplasm"/>
    <property type="evidence" value="ECO:0007669"/>
    <property type="project" value="UniProtKB-SubCell"/>
</dbReference>
<evidence type="ECO:0000313" key="8">
    <source>
        <dbReference type="EMBL" id="CAJ1944272.1"/>
    </source>
</evidence>
<reference evidence="8" key="1">
    <citation type="submission" date="2023-10" db="EMBL/GenBank/DDBJ databases">
        <authorList>
            <person name="Domelevo Entfellner J.-B."/>
        </authorList>
    </citation>
    <scope>NUCLEOTIDE SEQUENCE</scope>
</reference>
<proteinExistence type="inferred from homology"/>
<dbReference type="GO" id="GO:0009736">
    <property type="term" value="P:cytokinin-activated signaling pathway"/>
    <property type="evidence" value="ECO:0007669"/>
    <property type="project" value="UniProtKB-KW"/>
</dbReference>
<keyword evidence="9" id="KW-1185">Reference proteome</keyword>
<organism evidence="8 9">
    <name type="scientific">Sphenostylis stenocarpa</name>
    <dbReference type="NCBI Taxonomy" id="92480"/>
    <lineage>
        <taxon>Eukaryota</taxon>
        <taxon>Viridiplantae</taxon>
        <taxon>Streptophyta</taxon>
        <taxon>Embryophyta</taxon>
        <taxon>Tracheophyta</taxon>
        <taxon>Spermatophyta</taxon>
        <taxon>Magnoliopsida</taxon>
        <taxon>eudicotyledons</taxon>
        <taxon>Gunneridae</taxon>
        <taxon>Pentapetalae</taxon>
        <taxon>rosids</taxon>
        <taxon>fabids</taxon>
        <taxon>Fabales</taxon>
        <taxon>Fabaceae</taxon>
        <taxon>Papilionoideae</taxon>
        <taxon>50 kb inversion clade</taxon>
        <taxon>NPAAA clade</taxon>
        <taxon>indigoferoid/millettioid clade</taxon>
        <taxon>Phaseoleae</taxon>
        <taxon>Sphenostylis</taxon>
    </lineage>
</organism>
<evidence type="ECO:0000313" key="9">
    <source>
        <dbReference type="Proteomes" id="UP001189624"/>
    </source>
</evidence>
<keyword evidence="5" id="KW-0539">Nucleus</keyword>
<feature type="compositionally biased region" description="Acidic residues" evidence="7">
    <location>
        <begin position="46"/>
        <end position="56"/>
    </location>
</feature>
<evidence type="ECO:0000256" key="7">
    <source>
        <dbReference type="SAM" id="MobiDB-lite"/>
    </source>
</evidence>
<evidence type="ECO:0000256" key="3">
    <source>
        <dbReference type="ARBA" id="ARBA00022712"/>
    </source>
</evidence>
<comment type="similarity">
    <text evidence="6">Belongs to the SOFL plant protein family.</text>
</comment>
<dbReference type="GO" id="GO:0009691">
    <property type="term" value="P:cytokinin biosynthetic process"/>
    <property type="evidence" value="ECO:0007669"/>
    <property type="project" value="UniProtKB-KW"/>
</dbReference>
<keyword evidence="2" id="KW-0963">Cytoplasm</keyword>
<evidence type="ECO:0000256" key="5">
    <source>
        <dbReference type="ARBA" id="ARBA00023242"/>
    </source>
</evidence>
<dbReference type="AlphaFoldDB" id="A0AA86SME0"/>
<keyword evidence="3" id="KW-0203">Cytokinin biosynthesis</keyword>
<evidence type="ECO:0000256" key="6">
    <source>
        <dbReference type="ARBA" id="ARBA00024199"/>
    </source>
</evidence>
<dbReference type="PANTHER" id="PTHR33347:SF62">
    <property type="match status" value="1"/>
</dbReference>
<sequence>MDPLGGEECHSSESGWTMYIGSPMEDGGHSDDGDNSDQEGIQTNPQDDDDESDDSMASDASSGPSHLGINHGFGDFQQDAEEEYDADKCCLQKKAKKTQHKQMEGKKVEKKGMLFVDRKDKPPVQGCGKVRKNYFVEKRKK</sequence>
<evidence type="ECO:0000256" key="4">
    <source>
        <dbReference type="ARBA" id="ARBA00022864"/>
    </source>
</evidence>
<dbReference type="PANTHER" id="PTHR33347">
    <property type="entry name" value="OSJNBA0091C07.3 PROTEIN"/>
    <property type="match status" value="1"/>
</dbReference>
<comment type="subcellular location">
    <subcellularLocation>
        <location evidence="1">Cytoplasm</location>
    </subcellularLocation>
</comment>
<keyword evidence="4" id="KW-0932">Cytokinin signaling pathway</keyword>
<feature type="region of interest" description="Disordered" evidence="7">
    <location>
        <begin position="1"/>
        <end position="74"/>
    </location>
</feature>
<dbReference type="Gramene" id="rna-AYBTSS11_LOCUS11830">
    <property type="protein sequence ID" value="CAJ1944272.1"/>
    <property type="gene ID" value="gene-AYBTSS11_LOCUS11830"/>
</dbReference>
<evidence type="ECO:0000256" key="2">
    <source>
        <dbReference type="ARBA" id="ARBA00022490"/>
    </source>
</evidence>
<evidence type="ECO:0000256" key="1">
    <source>
        <dbReference type="ARBA" id="ARBA00004496"/>
    </source>
</evidence>
<name>A0AA86SME0_9FABA</name>
<dbReference type="InterPro" id="IPR044670">
    <property type="entry name" value="SOFL"/>
</dbReference>
<dbReference type="EMBL" id="OY731400">
    <property type="protein sequence ID" value="CAJ1944272.1"/>
    <property type="molecule type" value="Genomic_DNA"/>
</dbReference>
<protein>
    <submittedName>
        <fullName evidence="8">Uncharacterized protein</fullName>
    </submittedName>
</protein>
<dbReference type="Proteomes" id="UP001189624">
    <property type="component" value="Chromosome 3"/>
</dbReference>
<gene>
    <name evidence="8" type="ORF">AYBTSS11_LOCUS11830</name>
</gene>
<accession>A0AA86SME0</accession>